<dbReference type="EMBL" id="DSAC01000110">
    <property type="protein sequence ID" value="HHO74722.1"/>
    <property type="molecule type" value="Genomic_DNA"/>
</dbReference>
<evidence type="ECO:0000256" key="6">
    <source>
        <dbReference type="HAMAP-Rule" id="MF_00267"/>
    </source>
</evidence>
<dbReference type="InterPro" id="IPR036145">
    <property type="entry name" value="MinC_C_sf"/>
</dbReference>
<dbReference type="Pfam" id="PF03775">
    <property type="entry name" value="MinC_C"/>
    <property type="match status" value="1"/>
</dbReference>
<name>A0A7C5T160_9AQUI</name>
<evidence type="ECO:0000259" key="7">
    <source>
        <dbReference type="Pfam" id="PF03775"/>
    </source>
</evidence>
<dbReference type="GO" id="GO:0000917">
    <property type="term" value="P:division septum assembly"/>
    <property type="evidence" value="ECO:0007669"/>
    <property type="project" value="UniProtKB-KW"/>
</dbReference>
<keyword evidence="4 6" id="KW-0131">Cell cycle</keyword>
<comment type="caution">
    <text evidence="8">The sequence shown here is derived from an EMBL/GenBank/DDBJ whole genome shotgun (WGS) entry which is preliminary data.</text>
</comment>
<comment type="function">
    <text evidence="5 6">Cell division inhibitor that blocks the formation of polar Z ring septums. Rapidly oscillates between the poles of the cell to destabilize FtsZ filaments that have formed before they mature into polar Z rings. Prevents FtsZ polymerization.</text>
</comment>
<evidence type="ECO:0000256" key="1">
    <source>
        <dbReference type="ARBA" id="ARBA00006291"/>
    </source>
</evidence>
<dbReference type="InterPro" id="IPR005526">
    <property type="entry name" value="Septum_form_inhib_MinC_C"/>
</dbReference>
<evidence type="ECO:0000256" key="2">
    <source>
        <dbReference type="ARBA" id="ARBA00022618"/>
    </source>
</evidence>
<dbReference type="InterPro" id="IPR016098">
    <property type="entry name" value="CAP/MinC_C"/>
</dbReference>
<dbReference type="InterPro" id="IPR013033">
    <property type="entry name" value="MinC"/>
</dbReference>
<dbReference type="PANTHER" id="PTHR34108:SF1">
    <property type="entry name" value="SEPTUM SITE-DETERMINING PROTEIN MINC"/>
    <property type="match status" value="1"/>
</dbReference>
<dbReference type="HAMAP" id="MF_00267">
    <property type="entry name" value="MinC"/>
    <property type="match status" value="1"/>
</dbReference>
<dbReference type="SUPFAM" id="SSF63848">
    <property type="entry name" value="Cell-division inhibitor MinC, C-terminal domain"/>
    <property type="match status" value="1"/>
</dbReference>
<evidence type="ECO:0000256" key="4">
    <source>
        <dbReference type="ARBA" id="ARBA00023306"/>
    </source>
</evidence>
<dbReference type="AlphaFoldDB" id="A0A7C5T160"/>
<organism evidence="8">
    <name type="scientific">Thermocrinis ruber</name>
    <dbReference type="NCBI Taxonomy" id="75906"/>
    <lineage>
        <taxon>Bacteria</taxon>
        <taxon>Pseudomonadati</taxon>
        <taxon>Aquificota</taxon>
        <taxon>Aquificia</taxon>
        <taxon>Aquificales</taxon>
        <taxon>Aquificaceae</taxon>
        <taxon>Thermocrinis</taxon>
    </lineage>
</organism>
<dbReference type="NCBIfam" id="TIGR01222">
    <property type="entry name" value="minC"/>
    <property type="match status" value="1"/>
</dbReference>
<reference evidence="8" key="1">
    <citation type="journal article" date="2020" name="mSystems">
        <title>Genome- and Community-Level Interaction Insights into Carbon Utilization and Element Cycling Functions of Hydrothermarchaeota in Hydrothermal Sediment.</title>
        <authorList>
            <person name="Zhou Z."/>
            <person name="Liu Y."/>
            <person name="Xu W."/>
            <person name="Pan J."/>
            <person name="Luo Z.H."/>
            <person name="Li M."/>
        </authorList>
    </citation>
    <scope>NUCLEOTIDE SEQUENCE [LARGE SCALE GENOMIC DNA]</scope>
    <source>
        <strain evidence="8">SpSt-114</strain>
    </source>
</reference>
<accession>A0A7C5T160</accession>
<dbReference type="PANTHER" id="PTHR34108">
    <property type="entry name" value="SEPTUM SITE-DETERMINING PROTEIN MINC"/>
    <property type="match status" value="1"/>
</dbReference>
<dbReference type="Gene3D" id="2.160.20.70">
    <property type="match status" value="1"/>
</dbReference>
<dbReference type="GO" id="GO:0000902">
    <property type="term" value="P:cell morphogenesis"/>
    <property type="evidence" value="ECO:0007669"/>
    <property type="project" value="InterPro"/>
</dbReference>
<sequence>MIEIKGITLPVLLIRLSEGAEESVVFEQLEKLLNSKLSEGAYFLVEGNSPLAKKVEEYLTKKDVRNIKKLEKVLEKRTPEPRLLVIEKHLRSGQRIEHNGDVLVLGNVNKDAQIVATGNIIVMGTLRGIAIAGALGDESAVVVALRMEPQQIRIGRKIAISNEEERISPGYPEIARVEDGAIILERV</sequence>
<proteinExistence type="inferred from homology"/>
<comment type="similarity">
    <text evidence="1 6">Belongs to the MinC family.</text>
</comment>
<keyword evidence="2 6" id="KW-0132">Cell division</keyword>
<gene>
    <name evidence="6 8" type="primary">minC</name>
    <name evidence="8" type="ORF">ENN04_08875</name>
</gene>
<evidence type="ECO:0000256" key="5">
    <source>
        <dbReference type="ARBA" id="ARBA00025606"/>
    </source>
</evidence>
<keyword evidence="3 6" id="KW-0717">Septation</keyword>
<evidence type="ECO:0000313" key="8">
    <source>
        <dbReference type="EMBL" id="HHO74722.1"/>
    </source>
</evidence>
<feature type="domain" description="Septum formation inhibitor MinC C-terminal" evidence="7">
    <location>
        <begin position="85"/>
        <end position="184"/>
    </location>
</feature>
<comment type="subunit">
    <text evidence="6">Interacts with MinD and FtsZ.</text>
</comment>
<dbReference type="GO" id="GO:1901891">
    <property type="term" value="P:regulation of cell septum assembly"/>
    <property type="evidence" value="ECO:0007669"/>
    <property type="project" value="InterPro"/>
</dbReference>
<evidence type="ECO:0000256" key="3">
    <source>
        <dbReference type="ARBA" id="ARBA00023210"/>
    </source>
</evidence>
<protein>
    <recommendedName>
        <fullName evidence="6">Probable septum site-determining protein MinC</fullName>
    </recommendedName>
</protein>